<accession>A0A4Z1NQL1</accession>
<keyword evidence="9" id="KW-1185">Reference proteome</keyword>
<sequence>MRAAIFCFAVFLSIASSGLAQETFCKCRPKSPCWPSTFDWARFNASISGRLLHPSPPAAVCYPDQPHYNTTTCQKVRSQWFSSEFHATDPISLDSPGWSGNISGVPSCPPILENGTSITGDPNAGVRGCQQGHYSQYVVNATSIADIVTAVRFAKWRNLRLVVKNTGHDFLGRSTGYGALSIWTHHLKNITYHESFNVGHCPSSSAQTAATLGAGVQVGEMYEALEKYGMTMVGGANPTVGVMGWFQGGGHGPLSSTYGMGAHNLLQATVVLPSGEVVVTDDCRYPDLFYALRGGGGGSFGVVVSATMKAFPSPRTTHHTFVLSTKGTQYQKEFYNTAAWILSQFPALKDAGLQGYFGFRKIVTPTGPTLNLNWGFYLFEKSAGSMEALFQPIRNALTTEGNSTLNYFSRVASAPTFYQQYLISSSPQPVATMTGAMGGWLMPRSALTDVSRLARTLEIVGPTMDGPIGMHISGHFSCPNNSPNIPIALNPTWNNCVVNLVPFEPVPDGSSPEIREANARKMTFTKNQALKDIAPYSGAYFNECDVNDPTWRQTTFGPNYEKLLSIKRLYDPNGLLYCKNCVGSEQWQEQIDGGLCQSKGWGMAEMGDGDDDEFVKGRE</sequence>
<proteinExistence type="inferred from homology"/>
<feature type="domain" description="FAD-binding PCMH-type" evidence="7">
    <location>
        <begin position="130"/>
        <end position="313"/>
    </location>
</feature>
<keyword evidence="4" id="KW-0274">FAD</keyword>
<gene>
    <name evidence="8" type="ORF">E6O75_ATG10147</name>
</gene>
<dbReference type="EMBL" id="SNSC02000030">
    <property type="protein sequence ID" value="TID13008.1"/>
    <property type="molecule type" value="Genomic_DNA"/>
</dbReference>
<dbReference type="InterPro" id="IPR050416">
    <property type="entry name" value="FAD-linked_Oxidoreductase"/>
</dbReference>
<dbReference type="InterPro" id="IPR006094">
    <property type="entry name" value="Oxid_FAD_bind_N"/>
</dbReference>
<dbReference type="PANTHER" id="PTHR42973">
    <property type="entry name" value="BINDING OXIDOREDUCTASE, PUTATIVE (AFU_ORTHOLOGUE AFUA_1G17690)-RELATED"/>
    <property type="match status" value="1"/>
</dbReference>
<evidence type="ECO:0000259" key="7">
    <source>
        <dbReference type="PROSITE" id="PS51387"/>
    </source>
</evidence>
<dbReference type="Proteomes" id="UP000298493">
    <property type="component" value="Unassembled WGS sequence"/>
</dbReference>
<keyword evidence="3" id="KW-0285">Flavoprotein</keyword>
<dbReference type="InterPro" id="IPR016166">
    <property type="entry name" value="FAD-bd_PCMH"/>
</dbReference>
<dbReference type="InterPro" id="IPR016169">
    <property type="entry name" value="FAD-bd_PCMH_sub2"/>
</dbReference>
<name>A0A4Z1NQL1_9PEZI</name>
<dbReference type="GO" id="GO:0071949">
    <property type="term" value="F:FAD binding"/>
    <property type="evidence" value="ECO:0007669"/>
    <property type="project" value="InterPro"/>
</dbReference>
<evidence type="ECO:0000256" key="3">
    <source>
        <dbReference type="ARBA" id="ARBA00022630"/>
    </source>
</evidence>
<feature type="chain" id="PRO_5021424567" evidence="6">
    <location>
        <begin position="21"/>
        <end position="619"/>
    </location>
</feature>
<comment type="similarity">
    <text evidence="2">Belongs to the oxygen-dependent FAD-linked oxidoreductase family.</text>
</comment>
<keyword evidence="6" id="KW-0732">Signal</keyword>
<dbReference type="GO" id="GO:0016491">
    <property type="term" value="F:oxidoreductase activity"/>
    <property type="evidence" value="ECO:0007669"/>
    <property type="project" value="UniProtKB-KW"/>
</dbReference>
<organism evidence="8 9">
    <name type="scientific">Venturia nashicola</name>
    <dbReference type="NCBI Taxonomy" id="86259"/>
    <lineage>
        <taxon>Eukaryota</taxon>
        <taxon>Fungi</taxon>
        <taxon>Dikarya</taxon>
        <taxon>Ascomycota</taxon>
        <taxon>Pezizomycotina</taxon>
        <taxon>Dothideomycetes</taxon>
        <taxon>Pleosporomycetidae</taxon>
        <taxon>Venturiales</taxon>
        <taxon>Venturiaceae</taxon>
        <taxon>Venturia</taxon>
    </lineage>
</organism>
<dbReference type="Pfam" id="PF08031">
    <property type="entry name" value="BBE"/>
    <property type="match status" value="1"/>
</dbReference>
<dbReference type="AlphaFoldDB" id="A0A4Z1NQL1"/>
<dbReference type="InterPro" id="IPR012951">
    <property type="entry name" value="BBE"/>
</dbReference>
<dbReference type="PROSITE" id="PS51387">
    <property type="entry name" value="FAD_PCMH"/>
    <property type="match status" value="1"/>
</dbReference>
<keyword evidence="5" id="KW-0560">Oxidoreductase</keyword>
<comment type="caution">
    <text evidence="8">The sequence shown here is derived from an EMBL/GenBank/DDBJ whole genome shotgun (WGS) entry which is preliminary data.</text>
</comment>
<dbReference type="SUPFAM" id="SSF56176">
    <property type="entry name" value="FAD-binding/transporter-associated domain-like"/>
    <property type="match status" value="1"/>
</dbReference>
<evidence type="ECO:0000313" key="9">
    <source>
        <dbReference type="Proteomes" id="UP000298493"/>
    </source>
</evidence>
<evidence type="ECO:0000313" key="8">
    <source>
        <dbReference type="EMBL" id="TID13008.1"/>
    </source>
</evidence>
<dbReference type="Pfam" id="PF01565">
    <property type="entry name" value="FAD_binding_4"/>
    <property type="match status" value="1"/>
</dbReference>
<comment type="cofactor">
    <cofactor evidence="1">
        <name>FAD</name>
        <dbReference type="ChEBI" id="CHEBI:57692"/>
    </cofactor>
</comment>
<evidence type="ECO:0000256" key="5">
    <source>
        <dbReference type="ARBA" id="ARBA00023002"/>
    </source>
</evidence>
<evidence type="ECO:0000256" key="6">
    <source>
        <dbReference type="SAM" id="SignalP"/>
    </source>
</evidence>
<evidence type="ECO:0000256" key="4">
    <source>
        <dbReference type="ARBA" id="ARBA00022827"/>
    </source>
</evidence>
<evidence type="ECO:0000256" key="1">
    <source>
        <dbReference type="ARBA" id="ARBA00001974"/>
    </source>
</evidence>
<dbReference type="PANTHER" id="PTHR42973:SF39">
    <property type="entry name" value="FAD-BINDING PCMH-TYPE DOMAIN-CONTAINING PROTEIN"/>
    <property type="match status" value="1"/>
</dbReference>
<dbReference type="InterPro" id="IPR036318">
    <property type="entry name" value="FAD-bd_PCMH-like_sf"/>
</dbReference>
<reference evidence="8 9" key="1">
    <citation type="submission" date="2019-04" db="EMBL/GenBank/DDBJ databases">
        <title>High contiguity whole genome sequence and gene annotation resource for two Venturia nashicola isolates.</title>
        <authorList>
            <person name="Prokchorchik M."/>
            <person name="Won K."/>
            <person name="Lee Y."/>
            <person name="Choi E.D."/>
            <person name="Segonzac C."/>
            <person name="Sohn K.H."/>
        </authorList>
    </citation>
    <scope>NUCLEOTIDE SEQUENCE [LARGE SCALE GENOMIC DNA]</scope>
    <source>
        <strain evidence="8 9">PRI2</strain>
    </source>
</reference>
<dbReference type="Gene3D" id="3.30.465.10">
    <property type="match status" value="2"/>
</dbReference>
<dbReference type="STRING" id="86259.A0A4Z1NQL1"/>
<protein>
    <submittedName>
        <fullName evidence="8">FAD binding domain-containing protein</fullName>
    </submittedName>
</protein>
<feature type="signal peptide" evidence="6">
    <location>
        <begin position="1"/>
        <end position="20"/>
    </location>
</feature>
<evidence type="ECO:0000256" key="2">
    <source>
        <dbReference type="ARBA" id="ARBA00005466"/>
    </source>
</evidence>